<dbReference type="Proteomes" id="UP000711488">
    <property type="component" value="Unassembled WGS sequence"/>
</dbReference>
<evidence type="ECO:0000313" key="3">
    <source>
        <dbReference type="EMBL" id="KAA0201634.1"/>
    </source>
</evidence>
<dbReference type="AlphaFoldDB" id="A0A6A0H8N8"/>
<name>A0A6A0H8N8_HYAAZ</name>
<dbReference type="InterPro" id="IPR009057">
    <property type="entry name" value="Homeodomain-like_sf"/>
</dbReference>
<sequence length="327" mass="36182">MPRTYKRPKGARTYQNYSGDLIDKVVQSIKDKELSLTKAASQYGIGKGALFNRVHGKTVLSPGRQTILSPVEEALIVKRTLQCSDYGFPLQPMDLRIIVKSYLDSEGRTIPMFSLNLPGPDWALSFIKRHNKTQPLDVAFFGPMKKAWKHVLEEFKVENPSLSIVNKHVFPKQVHQQAAGTLSKVQKEVPSPSSGTPTAGNTSDKVKPTPTKKLKTTARISATDEGSCTSTITKSSALKVGSFVITKVYVNNSSDKHRKYLATVEQSDETEVSVTFLHASESKTVFTVAKDDTASVEMKDICEIIDVSYKFNSREQYVFNAALDASL</sequence>
<comment type="caution">
    <text evidence="3">The sequence shown here is derived from an EMBL/GenBank/DDBJ whole genome shotgun (WGS) entry which is preliminary data.</text>
</comment>
<dbReference type="SUPFAM" id="SSF46689">
    <property type="entry name" value="Homeodomain-like"/>
    <property type="match status" value="1"/>
</dbReference>
<reference evidence="3" key="1">
    <citation type="submission" date="2014-08" db="EMBL/GenBank/DDBJ databases">
        <authorList>
            <person name="Murali S."/>
            <person name="Richards S."/>
            <person name="Bandaranaike D."/>
            <person name="Bellair M."/>
            <person name="Blankenburg K."/>
            <person name="Chao H."/>
            <person name="Dinh H."/>
            <person name="Doddapaneni H."/>
            <person name="Dugan-Rocha S."/>
            <person name="Elkadiri S."/>
            <person name="Gnanaolivu R."/>
            <person name="Hughes D."/>
            <person name="Lee S."/>
            <person name="Li M."/>
            <person name="Ming W."/>
            <person name="Munidasa M."/>
            <person name="Muniz J."/>
            <person name="Nguyen L."/>
            <person name="Osuji N."/>
            <person name="Pu L.-L."/>
            <person name="Puazo M."/>
            <person name="Skinner E."/>
            <person name="Qu C."/>
            <person name="Quiroz J."/>
            <person name="Raj R."/>
            <person name="Weissenberger G."/>
            <person name="Xin Y."/>
            <person name="Zou X."/>
            <person name="Han Y."/>
            <person name="Worley K."/>
            <person name="Muzny D."/>
            <person name="Gibbs R."/>
        </authorList>
    </citation>
    <scope>NUCLEOTIDE SEQUENCE</scope>
    <source>
        <strain evidence="3">HAZT.00-mixed</strain>
        <tissue evidence="3">Whole organism</tissue>
    </source>
</reference>
<evidence type="ECO:0008006" key="4">
    <source>
        <dbReference type="Google" id="ProtNLM"/>
    </source>
</evidence>
<reference evidence="3" key="2">
    <citation type="journal article" date="2018" name="Environ. Sci. Technol.">
        <title>The Toxicogenome of Hyalella azteca: A Model for Sediment Ecotoxicology and Evolutionary Toxicology.</title>
        <authorList>
            <person name="Poynton H.C."/>
            <person name="Hasenbein S."/>
            <person name="Benoit J.B."/>
            <person name="Sepulveda M.S."/>
            <person name="Poelchau M.F."/>
            <person name="Hughes D.S.T."/>
            <person name="Murali S.C."/>
            <person name="Chen S."/>
            <person name="Glastad K.M."/>
            <person name="Goodisman M.A.D."/>
            <person name="Werren J.H."/>
            <person name="Vineis J.H."/>
            <person name="Bowen J.L."/>
            <person name="Friedrich M."/>
            <person name="Jones J."/>
            <person name="Robertson H.M."/>
            <person name="Feyereisen R."/>
            <person name="Mechler-Hickson A."/>
            <person name="Mathers N."/>
            <person name="Lee C.E."/>
            <person name="Colbourne J.K."/>
            <person name="Biales A."/>
            <person name="Johnston J.S."/>
            <person name="Wellborn G.A."/>
            <person name="Rosendale A.J."/>
            <person name="Cridge A.G."/>
            <person name="Munoz-Torres M.C."/>
            <person name="Bain P.A."/>
            <person name="Manny A.R."/>
            <person name="Major K.M."/>
            <person name="Lambert F.N."/>
            <person name="Vulpe C.D."/>
            <person name="Tuck P."/>
            <person name="Blalock B.J."/>
            <person name="Lin Y.Y."/>
            <person name="Smith M.E."/>
            <person name="Ochoa-Acuna H."/>
            <person name="Chen M.M."/>
            <person name="Childers C.P."/>
            <person name="Qu J."/>
            <person name="Dugan S."/>
            <person name="Lee S.L."/>
            <person name="Chao H."/>
            <person name="Dinh H."/>
            <person name="Han Y."/>
            <person name="Doddapaneni H."/>
            <person name="Worley K.C."/>
            <person name="Muzny D.M."/>
            <person name="Gibbs R.A."/>
            <person name="Richards S."/>
        </authorList>
    </citation>
    <scope>NUCLEOTIDE SEQUENCE</scope>
    <source>
        <strain evidence="3">HAZT.00-mixed</strain>
        <tissue evidence="3">Whole organism</tissue>
    </source>
</reference>
<accession>A0A6A0H8N8</accession>
<gene>
    <name evidence="3" type="ORF">HAZT_HAZT010981</name>
</gene>
<protein>
    <recommendedName>
        <fullName evidence="4">HTH psq-type domain-containing protein</fullName>
    </recommendedName>
</protein>
<evidence type="ECO:0000256" key="2">
    <source>
        <dbReference type="SAM" id="MobiDB-lite"/>
    </source>
</evidence>
<feature type="region of interest" description="Disordered" evidence="2">
    <location>
        <begin position="180"/>
        <end position="218"/>
    </location>
</feature>
<proteinExistence type="predicted"/>
<comment type="subcellular location">
    <subcellularLocation>
        <location evidence="1">Nucleus</location>
    </subcellularLocation>
</comment>
<organism evidence="3">
    <name type="scientific">Hyalella azteca</name>
    <name type="common">Amphipod</name>
    <dbReference type="NCBI Taxonomy" id="294128"/>
    <lineage>
        <taxon>Eukaryota</taxon>
        <taxon>Metazoa</taxon>
        <taxon>Ecdysozoa</taxon>
        <taxon>Arthropoda</taxon>
        <taxon>Crustacea</taxon>
        <taxon>Multicrustacea</taxon>
        <taxon>Malacostraca</taxon>
        <taxon>Eumalacostraca</taxon>
        <taxon>Peracarida</taxon>
        <taxon>Amphipoda</taxon>
        <taxon>Senticaudata</taxon>
        <taxon>Talitrida</taxon>
        <taxon>Talitroidea</taxon>
        <taxon>Hyalellidae</taxon>
        <taxon>Hyalella</taxon>
    </lineage>
</organism>
<dbReference type="EMBL" id="JQDR03005276">
    <property type="protein sequence ID" value="KAA0201634.1"/>
    <property type="molecule type" value="Genomic_DNA"/>
</dbReference>
<evidence type="ECO:0000256" key="1">
    <source>
        <dbReference type="ARBA" id="ARBA00004123"/>
    </source>
</evidence>
<reference evidence="3" key="3">
    <citation type="submission" date="2019-06" db="EMBL/GenBank/DDBJ databases">
        <authorList>
            <person name="Poynton C."/>
            <person name="Hasenbein S."/>
            <person name="Benoit J.B."/>
            <person name="Sepulveda M.S."/>
            <person name="Poelchau M.F."/>
            <person name="Murali S.C."/>
            <person name="Chen S."/>
            <person name="Glastad K.M."/>
            <person name="Werren J.H."/>
            <person name="Vineis J.H."/>
            <person name="Bowen J.L."/>
            <person name="Friedrich M."/>
            <person name="Jones J."/>
            <person name="Robertson H.M."/>
            <person name="Feyereisen R."/>
            <person name="Mechler-Hickson A."/>
            <person name="Mathers N."/>
            <person name="Lee C.E."/>
            <person name="Colbourne J.K."/>
            <person name="Biales A."/>
            <person name="Johnston J.S."/>
            <person name="Wellborn G.A."/>
            <person name="Rosendale A.J."/>
            <person name="Cridge A.G."/>
            <person name="Munoz-Torres M.C."/>
            <person name="Bain P.A."/>
            <person name="Manny A.R."/>
            <person name="Major K.M."/>
            <person name="Lambert F.N."/>
            <person name="Vulpe C.D."/>
            <person name="Tuck P."/>
            <person name="Blalock B.J."/>
            <person name="Lin Y.-Y."/>
            <person name="Smith M.E."/>
            <person name="Ochoa-Acuna H."/>
            <person name="Chen M.-J.M."/>
            <person name="Childers C.P."/>
            <person name="Qu J."/>
            <person name="Dugan S."/>
            <person name="Lee S.L."/>
            <person name="Chao H."/>
            <person name="Dinh H."/>
            <person name="Han Y."/>
            <person name="Doddapaneni H."/>
            <person name="Worley K.C."/>
            <person name="Muzny D.M."/>
            <person name="Gibbs R.A."/>
            <person name="Richards S."/>
        </authorList>
    </citation>
    <scope>NUCLEOTIDE SEQUENCE</scope>
    <source>
        <strain evidence="3">HAZT.00-mixed</strain>
        <tissue evidence="3">Whole organism</tissue>
    </source>
</reference>
<feature type="compositionally biased region" description="Polar residues" evidence="2">
    <location>
        <begin position="191"/>
        <end position="203"/>
    </location>
</feature>
<dbReference type="GO" id="GO:0005634">
    <property type="term" value="C:nucleus"/>
    <property type="evidence" value="ECO:0007669"/>
    <property type="project" value="UniProtKB-SubCell"/>
</dbReference>